<evidence type="ECO:0000313" key="2">
    <source>
        <dbReference type="Proteomes" id="UP001075704"/>
    </source>
</evidence>
<evidence type="ECO:0000313" key="1">
    <source>
        <dbReference type="EMBL" id="MCZ2653972.1"/>
    </source>
</evidence>
<reference evidence="1" key="1">
    <citation type="submission" date="2022-12" db="EMBL/GenBank/DDBJ databases">
        <title>Development of a Multilocus Sequence Typing Scheme for Bacteroides fragilis Based on Whole Genome Sequencing Data and Clinical Application.</title>
        <authorList>
            <person name="Nielsen F.D."/>
            <person name="Justesen U.S."/>
        </authorList>
    </citation>
    <scope>NUCLEOTIDE SEQUENCE</scope>
    <source>
        <strain evidence="1">BF_BC_ODE_DK_2015_2</strain>
    </source>
</reference>
<dbReference type="EMBL" id="JAPUAC010000004">
    <property type="protein sequence ID" value="MCZ2653972.1"/>
    <property type="molecule type" value="Genomic_DNA"/>
</dbReference>
<organism evidence="1 2">
    <name type="scientific">Bacteroides fragilis</name>
    <dbReference type="NCBI Taxonomy" id="817"/>
    <lineage>
        <taxon>Bacteria</taxon>
        <taxon>Pseudomonadati</taxon>
        <taxon>Bacteroidota</taxon>
        <taxon>Bacteroidia</taxon>
        <taxon>Bacteroidales</taxon>
        <taxon>Bacteroidaceae</taxon>
        <taxon>Bacteroides</taxon>
    </lineage>
</organism>
<accession>A0ABD4VRZ6</accession>
<proteinExistence type="predicted"/>
<gene>
    <name evidence="1" type="ORF">O1422_07325</name>
</gene>
<name>A0ABD4VRZ6_BACFG</name>
<dbReference type="AlphaFoldDB" id="A0ABD4VRZ6"/>
<sequence>MKTKVLLYSLLFFLLLSCNDSRKSKESSSLQITSISIPENLSINTPIDSLFSEIKLLPLETKQGYEIADIFHFIVYDSLIMINDDRKRLLIFNNNGKLVRQIGRRGEGPGEYLSLRDFYVNAQKEIEILDFKKIERYTLDGQHISTSRFDLLDKYECNPSNFCAAPSGGYFLWGGTLGIKDASPRRSMLYHVNNSIQIIEGYFPITHPAGGALYRFSTYKNLILIEPIFGDYYIYQIDSLGKVSPRYQYDFGKRSYHGKLDFRKNMSPDEINQINESVIQMINFQETDQWLHVDFGFKGKVYSSFYCKEKAKIYLTNVNAIKKNPEEFCFWWARQAYKNTLINPVEASWICEELNRLSPQTIEKWKLEAYRDIKEDDNPVLVFYKFK</sequence>
<protein>
    <submittedName>
        <fullName evidence="1">6-bladed beta-propeller</fullName>
    </submittedName>
</protein>
<dbReference type="RefSeq" id="WP_250720366.1">
    <property type="nucleotide sequence ID" value="NZ_JAGJHZ010000002.1"/>
</dbReference>
<comment type="caution">
    <text evidence="1">The sequence shown here is derived from an EMBL/GenBank/DDBJ whole genome shotgun (WGS) entry which is preliminary data.</text>
</comment>
<dbReference type="Proteomes" id="UP001075704">
    <property type="component" value="Unassembled WGS sequence"/>
</dbReference>
<dbReference type="PROSITE" id="PS51257">
    <property type="entry name" value="PROKAR_LIPOPROTEIN"/>
    <property type="match status" value="1"/>
</dbReference>
<dbReference type="Pfam" id="PF17170">
    <property type="entry name" value="DUF5128"/>
    <property type="match status" value="1"/>
</dbReference>